<dbReference type="Proteomes" id="UP000234323">
    <property type="component" value="Unassembled WGS sequence"/>
</dbReference>
<feature type="compositionally biased region" description="Polar residues" evidence="1">
    <location>
        <begin position="1"/>
        <end position="12"/>
    </location>
</feature>
<dbReference type="EMBL" id="LLXI01001528">
    <property type="protein sequence ID" value="PKY54072.1"/>
    <property type="molecule type" value="Genomic_DNA"/>
</dbReference>
<evidence type="ECO:0000313" key="2">
    <source>
        <dbReference type="EMBL" id="PKY54072.1"/>
    </source>
</evidence>
<feature type="region of interest" description="Disordered" evidence="1">
    <location>
        <begin position="1"/>
        <end position="34"/>
    </location>
</feature>
<organism evidence="2 3">
    <name type="scientific">Rhizophagus irregularis</name>
    <dbReference type="NCBI Taxonomy" id="588596"/>
    <lineage>
        <taxon>Eukaryota</taxon>
        <taxon>Fungi</taxon>
        <taxon>Fungi incertae sedis</taxon>
        <taxon>Mucoromycota</taxon>
        <taxon>Glomeromycotina</taxon>
        <taxon>Glomeromycetes</taxon>
        <taxon>Glomerales</taxon>
        <taxon>Glomeraceae</taxon>
        <taxon>Rhizophagus</taxon>
    </lineage>
</organism>
<name>A0A2I1H5A9_9GLOM</name>
<keyword evidence="3" id="KW-1185">Reference proteome</keyword>
<accession>A0A2I1H5A9</accession>
<sequence length="88" mass="10652">MNIPSQNITCSDHLNKEDNLNNNNDHLNDDNSNLNEENYSVTMTVMIIWMMVIWMKRTMIIIWMMTIWMKRIYDSNDDLEDFEGKYLQ</sequence>
<protein>
    <submittedName>
        <fullName evidence="2">Uncharacterized protein</fullName>
    </submittedName>
</protein>
<feature type="compositionally biased region" description="Low complexity" evidence="1">
    <location>
        <begin position="20"/>
        <end position="34"/>
    </location>
</feature>
<proteinExistence type="predicted"/>
<evidence type="ECO:0000313" key="3">
    <source>
        <dbReference type="Proteomes" id="UP000234323"/>
    </source>
</evidence>
<gene>
    <name evidence="2" type="ORF">RhiirA4_472690</name>
</gene>
<reference evidence="2 3" key="1">
    <citation type="submission" date="2015-10" db="EMBL/GenBank/DDBJ databases">
        <title>Genome analyses suggest a sexual origin of heterokaryosis in a supposedly ancient asexual fungus.</title>
        <authorList>
            <person name="Ropars J."/>
            <person name="Sedzielewska K."/>
            <person name="Noel J."/>
            <person name="Charron P."/>
            <person name="Farinelli L."/>
            <person name="Marton T."/>
            <person name="Kruger M."/>
            <person name="Pelin A."/>
            <person name="Brachmann A."/>
            <person name="Corradi N."/>
        </authorList>
    </citation>
    <scope>NUCLEOTIDE SEQUENCE [LARGE SCALE GENOMIC DNA]</scope>
    <source>
        <strain evidence="2 3">A4</strain>
    </source>
</reference>
<dbReference type="AlphaFoldDB" id="A0A2I1H5A9"/>
<comment type="caution">
    <text evidence="2">The sequence shown here is derived from an EMBL/GenBank/DDBJ whole genome shotgun (WGS) entry which is preliminary data.</text>
</comment>
<evidence type="ECO:0000256" key="1">
    <source>
        <dbReference type="SAM" id="MobiDB-lite"/>
    </source>
</evidence>